<reference evidence="6" key="1">
    <citation type="submission" date="2024-06" db="EMBL/GenBank/DDBJ databases">
        <title>Lacrimispora cavernae sp. nov., a novel anaerobe isolated from bat guano pile inside a cave.</title>
        <authorList>
            <person name="Miller S.L."/>
            <person name="Lu N."/>
            <person name="King J."/>
            <person name="Sankaranarayanan K."/>
            <person name="Lawson P.A."/>
        </authorList>
    </citation>
    <scope>NUCLEOTIDE SEQUENCE</scope>
    <source>
        <strain evidence="6">BS-2</strain>
    </source>
</reference>
<proteinExistence type="inferred from homology"/>
<dbReference type="EMBL" id="CP157940">
    <property type="protein sequence ID" value="XBS53991.1"/>
    <property type="molecule type" value="Genomic_DNA"/>
</dbReference>
<keyword evidence="4" id="KW-0460">Magnesium</keyword>
<evidence type="ECO:0000256" key="5">
    <source>
        <dbReference type="ARBA" id="ARBA00023277"/>
    </source>
</evidence>
<dbReference type="InterPro" id="IPR006439">
    <property type="entry name" value="HAD-SF_hydro_IA"/>
</dbReference>
<gene>
    <name evidence="6" type="ORF">ABFV83_19650</name>
</gene>
<dbReference type="SFLD" id="SFLDG01129">
    <property type="entry name" value="C1.5:_HAD__Beta-PGM__Phosphata"/>
    <property type="match status" value="1"/>
</dbReference>
<comment type="similarity">
    <text evidence="2">Belongs to the HAD-like hydrolase superfamily. CbbY/CbbZ/Gph/YieH family.</text>
</comment>
<dbReference type="Gene3D" id="3.40.50.1000">
    <property type="entry name" value="HAD superfamily/HAD-like"/>
    <property type="match status" value="1"/>
</dbReference>
<evidence type="ECO:0000256" key="2">
    <source>
        <dbReference type="ARBA" id="ARBA00006171"/>
    </source>
</evidence>
<keyword evidence="3" id="KW-0479">Metal-binding</keyword>
<dbReference type="RefSeq" id="WP_349946323.1">
    <property type="nucleotide sequence ID" value="NZ_CP157940.1"/>
</dbReference>
<dbReference type="InterPro" id="IPR023214">
    <property type="entry name" value="HAD_sf"/>
</dbReference>
<evidence type="ECO:0000256" key="1">
    <source>
        <dbReference type="ARBA" id="ARBA00001946"/>
    </source>
</evidence>
<dbReference type="InterPro" id="IPR023198">
    <property type="entry name" value="PGP-like_dom2"/>
</dbReference>
<accession>A0AAU7PQE8</accession>
<dbReference type="PANTHER" id="PTHR46193">
    <property type="entry name" value="6-PHOSPHOGLUCONATE PHOSPHATASE"/>
    <property type="match status" value="1"/>
</dbReference>
<keyword evidence="5" id="KW-0119">Carbohydrate metabolism</keyword>
<dbReference type="NCBIfam" id="TIGR01509">
    <property type="entry name" value="HAD-SF-IA-v3"/>
    <property type="match status" value="1"/>
</dbReference>
<dbReference type="SFLD" id="SFLDS00003">
    <property type="entry name" value="Haloacid_Dehalogenase"/>
    <property type="match status" value="1"/>
</dbReference>
<dbReference type="CDD" id="cd07505">
    <property type="entry name" value="HAD_BPGM-like"/>
    <property type="match status" value="1"/>
</dbReference>
<evidence type="ECO:0000313" key="6">
    <source>
        <dbReference type="EMBL" id="XBS53991.1"/>
    </source>
</evidence>
<organism evidence="6">
    <name type="scientific">Lacrimispora sp. BS-2</name>
    <dbReference type="NCBI Taxonomy" id="3151850"/>
    <lineage>
        <taxon>Bacteria</taxon>
        <taxon>Bacillati</taxon>
        <taxon>Bacillota</taxon>
        <taxon>Clostridia</taxon>
        <taxon>Lachnospirales</taxon>
        <taxon>Lachnospiraceae</taxon>
        <taxon>Lacrimispora</taxon>
    </lineage>
</organism>
<dbReference type="Gene3D" id="1.10.150.240">
    <property type="entry name" value="Putative phosphatase, domain 2"/>
    <property type="match status" value="1"/>
</dbReference>
<dbReference type="InterPro" id="IPR041492">
    <property type="entry name" value="HAD_2"/>
</dbReference>
<comment type="cofactor">
    <cofactor evidence="1">
        <name>Mg(2+)</name>
        <dbReference type="ChEBI" id="CHEBI:18420"/>
    </cofactor>
</comment>
<sequence>MVKGIVFDMDGVLADTEHFYQKRREAFLMEKQFRFEAGLNFIGSNDEAIWEALVPDNPILRQDMLMEYREYRAHYPVRYKELVNPQVMPLFTILKKQGLKIGIASSSDLGSIDAMIDAAGINGLVDYRISGMECSAHKPDPEIYRKALHALGLAPDQAFAVEDSPSGIAAALNAGLKVYALKPQHGELIDQSAATAVIGQLKEVLTLLLK</sequence>
<name>A0AAU7PQE8_9FIRM</name>
<protein>
    <submittedName>
        <fullName evidence="6">HAD family phosphatase</fullName>
    </submittedName>
</protein>
<evidence type="ECO:0000256" key="4">
    <source>
        <dbReference type="ARBA" id="ARBA00022842"/>
    </source>
</evidence>
<dbReference type="GO" id="GO:0003824">
    <property type="term" value="F:catalytic activity"/>
    <property type="evidence" value="ECO:0007669"/>
    <property type="project" value="UniProtKB-ARBA"/>
</dbReference>
<dbReference type="InterPro" id="IPR036412">
    <property type="entry name" value="HAD-like_sf"/>
</dbReference>
<dbReference type="SUPFAM" id="SSF56784">
    <property type="entry name" value="HAD-like"/>
    <property type="match status" value="1"/>
</dbReference>
<dbReference type="AlphaFoldDB" id="A0AAU7PQE8"/>
<dbReference type="GO" id="GO:0046872">
    <property type="term" value="F:metal ion binding"/>
    <property type="evidence" value="ECO:0007669"/>
    <property type="project" value="UniProtKB-KW"/>
</dbReference>
<dbReference type="PRINTS" id="PR00413">
    <property type="entry name" value="HADHALOGNASE"/>
</dbReference>
<dbReference type="PANTHER" id="PTHR46193:SF18">
    <property type="entry name" value="HEXITOL PHOSPHATASE B"/>
    <property type="match status" value="1"/>
</dbReference>
<evidence type="ECO:0000256" key="3">
    <source>
        <dbReference type="ARBA" id="ARBA00022723"/>
    </source>
</evidence>
<dbReference type="Pfam" id="PF13419">
    <property type="entry name" value="HAD_2"/>
    <property type="match status" value="1"/>
</dbReference>
<dbReference type="InterPro" id="IPR051600">
    <property type="entry name" value="Beta-PGM-like"/>
</dbReference>